<dbReference type="InterPro" id="IPR015943">
    <property type="entry name" value="WD40/YVTN_repeat-like_dom_sf"/>
</dbReference>
<dbReference type="PROSITE" id="PS00678">
    <property type="entry name" value="WD_REPEATS_1"/>
    <property type="match status" value="1"/>
</dbReference>
<dbReference type="PROSITE" id="PS50082">
    <property type="entry name" value="WD_REPEATS_2"/>
    <property type="match status" value="2"/>
</dbReference>
<dbReference type="Pfam" id="PF01546">
    <property type="entry name" value="Peptidase_M20"/>
    <property type="match status" value="1"/>
</dbReference>
<dbReference type="Gene3D" id="3.40.630.10">
    <property type="entry name" value="Zn peptidases"/>
    <property type="match status" value="1"/>
</dbReference>
<dbReference type="PANTHER" id="PTHR43270:SF8">
    <property type="entry name" value="DI- AND TRIPEPTIDASE DUG2-RELATED"/>
    <property type="match status" value="1"/>
</dbReference>
<reference evidence="9 10" key="1">
    <citation type="journal article" date="2015" name="Fungal Genet. Biol.">
        <title>Evolution of novel wood decay mechanisms in Agaricales revealed by the genome sequences of Fistulina hepatica and Cylindrobasidium torrendii.</title>
        <authorList>
            <person name="Floudas D."/>
            <person name="Held B.W."/>
            <person name="Riley R."/>
            <person name="Nagy L.G."/>
            <person name="Koehler G."/>
            <person name="Ransdell A.S."/>
            <person name="Younus H."/>
            <person name="Chow J."/>
            <person name="Chiniquy J."/>
            <person name="Lipzen A."/>
            <person name="Tritt A."/>
            <person name="Sun H."/>
            <person name="Haridas S."/>
            <person name="LaButti K."/>
            <person name="Ohm R.A."/>
            <person name="Kues U."/>
            <person name="Blanchette R.A."/>
            <person name="Grigoriev I.V."/>
            <person name="Minto R.E."/>
            <person name="Hibbett D.S."/>
        </authorList>
    </citation>
    <scope>NUCLEOTIDE SEQUENCE [LARGE SCALE GENOMIC DNA]</scope>
    <source>
        <strain evidence="9 10">FP15055 ss-10</strain>
    </source>
</reference>
<keyword evidence="5" id="KW-0677">Repeat</keyword>
<comment type="similarity">
    <text evidence="1">Belongs to the peptidase M20A family.</text>
</comment>
<dbReference type="Proteomes" id="UP000054007">
    <property type="component" value="Unassembled WGS sequence"/>
</dbReference>
<accession>A0A0D7BM05</accession>
<dbReference type="SUPFAM" id="SSF50978">
    <property type="entry name" value="WD40 repeat-like"/>
    <property type="match status" value="1"/>
</dbReference>
<keyword evidence="6" id="KW-0378">Hydrolase</keyword>
<evidence type="ECO:0000256" key="2">
    <source>
        <dbReference type="ARBA" id="ARBA00022574"/>
    </source>
</evidence>
<dbReference type="InterPro" id="IPR001680">
    <property type="entry name" value="WD40_rpt"/>
</dbReference>
<gene>
    <name evidence="9" type="ORF">CYLTODRAFT_435158</name>
</gene>
<evidence type="ECO:0000313" key="10">
    <source>
        <dbReference type="Proteomes" id="UP000054007"/>
    </source>
</evidence>
<dbReference type="GO" id="GO:0006751">
    <property type="term" value="P:glutathione catabolic process"/>
    <property type="evidence" value="ECO:0007669"/>
    <property type="project" value="InterPro"/>
</dbReference>
<dbReference type="EMBL" id="KN880453">
    <property type="protein sequence ID" value="KIY71497.1"/>
    <property type="molecule type" value="Genomic_DNA"/>
</dbReference>
<dbReference type="GO" id="GO:0008233">
    <property type="term" value="F:peptidase activity"/>
    <property type="evidence" value="ECO:0007669"/>
    <property type="project" value="UniProtKB-KW"/>
</dbReference>
<evidence type="ECO:0000256" key="5">
    <source>
        <dbReference type="ARBA" id="ARBA00022737"/>
    </source>
</evidence>
<keyword evidence="3" id="KW-0645">Protease</keyword>
<dbReference type="InterPro" id="IPR017149">
    <property type="entry name" value="GSH_degradosome_Dug2"/>
</dbReference>
<organism evidence="9 10">
    <name type="scientific">Cylindrobasidium torrendii FP15055 ss-10</name>
    <dbReference type="NCBI Taxonomy" id="1314674"/>
    <lineage>
        <taxon>Eukaryota</taxon>
        <taxon>Fungi</taxon>
        <taxon>Dikarya</taxon>
        <taxon>Basidiomycota</taxon>
        <taxon>Agaricomycotina</taxon>
        <taxon>Agaricomycetes</taxon>
        <taxon>Agaricomycetidae</taxon>
        <taxon>Agaricales</taxon>
        <taxon>Marasmiineae</taxon>
        <taxon>Physalacriaceae</taxon>
        <taxon>Cylindrobasidium</taxon>
    </lineage>
</organism>
<protein>
    <submittedName>
        <fullName evidence="9">Zn-dependent exopeptidase</fullName>
    </submittedName>
</protein>
<dbReference type="InterPro" id="IPR051458">
    <property type="entry name" value="Cyt/Met_Dipeptidase"/>
</dbReference>
<feature type="domain" description="Peptidase M20 dimerisation" evidence="8">
    <location>
        <begin position="602"/>
        <end position="746"/>
    </location>
</feature>
<sequence length="859" mass="94011">MADSLPSPVDPSLSRELISNESEPRLTHTLHELHSSVLSLAASEQYIFSGSQNQDISVWSKKSFKLKHTLCGHTGSVLALEYAADREWLFSSSGDSTVRVWSTTSLKPLYVIDPYLETGAGDLFSLAWSKRLQTLYIGCQNTSLQWLDFKKAQGTGPLSRADSTIKKAHKFFDSYPVYERKAADLLHSNTPGSGTGTPVTGSEVPRLAIPVDNMLESAHYGYIYSLSITEDCDSGVVHLSSGSGDESIKSWTCTPDGPVFDHECECHFGAVLAIVSQGNTVYAACQDGVVKIFDIETKSIVRTIIVQEGVDILSLSKLKTDLYVCLANGKILRYSESFDCTASWEAHDGIVLSSVITASGPGYILLTGGNDDNIKMWEVRLPRTRTRSLNVQNFNDSLKPLTRAASEEETLPEFQDDTLEYALSKFISFPSVSSSPSNREDCRQAAIWLKKCLGQLGANASLLATGDSVSPLVLGTFTGVQSPQASRKPRILFYGHYDVMAAAPENWDSDPFVLTGRNGYFYGRGVTDDKGPVLATAFGAANLLLKRQLGVDVVFLIEGEEETGSHGFADAVKAHKDAIGQIDAILVSNSNWITDSHPCLTYGLRGVVHCDLEITGGFPDLHSGVDGGGIAEPMEDMQVEQIQLLSTLSDRKKRVQIPAFYDSVRPLLPDEEEISQRLSEVTGKDKSWLSARWREPSLTVHSIEGSGANSTVIPGTVKASVSVRIVPDQDLETISHALQTHLTDSFKALESPNRFTVETVKATDWWLGQLDGKWFQALAHAIQEEWGFDPLYIREGGSIPSIPYLEKELGCHALHLPMGQSTDRAHLPNERISLANLKRGKSVIERFLLNVAKSDISLS</sequence>
<name>A0A0D7BM05_9AGAR</name>
<dbReference type="InterPro" id="IPR002933">
    <property type="entry name" value="Peptidase_M20"/>
</dbReference>
<dbReference type="InterPro" id="IPR019775">
    <property type="entry name" value="WD40_repeat_CS"/>
</dbReference>
<dbReference type="SMART" id="SM00320">
    <property type="entry name" value="WD40"/>
    <property type="match status" value="6"/>
</dbReference>
<evidence type="ECO:0000256" key="1">
    <source>
        <dbReference type="ARBA" id="ARBA00006247"/>
    </source>
</evidence>
<dbReference type="PIRSF" id="PIRSF037237">
    <property type="entry name" value="Peptidase_WD_repeats_DUG2"/>
    <property type="match status" value="1"/>
</dbReference>
<evidence type="ECO:0000256" key="7">
    <source>
        <dbReference type="PROSITE-ProRule" id="PRU00221"/>
    </source>
</evidence>
<dbReference type="Pfam" id="PF00400">
    <property type="entry name" value="WD40"/>
    <property type="match status" value="2"/>
</dbReference>
<dbReference type="Pfam" id="PF07687">
    <property type="entry name" value="M20_dimer"/>
    <property type="match status" value="1"/>
</dbReference>
<evidence type="ECO:0000256" key="4">
    <source>
        <dbReference type="ARBA" id="ARBA00022723"/>
    </source>
</evidence>
<evidence type="ECO:0000313" key="9">
    <source>
        <dbReference type="EMBL" id="KIY71497.1"/>
    </source>
</evidence>
<dbReference type="InterPro" id="IPR011650">
    <property type="entry name" value="Peptidase_M20_dimer"/>
</dbReference>
<dbReference type="InterPro" id="IPR036322">
    <property type="entry name" value="WD40_repeat_dom_sf"/>
</dbReference>
<dbReference type="OrthoDB" id="7832001at2759"/>
<proteinExistence type="inferred from homology"/>
<evidence type="ECO:0000259" key="8">
    <source>
        <dbReference type="Pfam" id="PF07687"/>
    </source>
</evidence>
<dbReference type="GO" id="GO:0046872">
    <property type="term" value="F:metal ion binding"/>
    <property type="evidence" value="ECO:0007669"/>
    <property type="project" value="UniProtKB-KW"/>
</dbReference>
<dbReference type="SUPFAM" id="SSF53187">
    <property type="entry name" value="Zn-dependent exopeptidases"/>
    <property type="match status" value="1"/>
</dbReference>
<evidence type="ECO:0000256" key="3">
    <source>
        <dbReference type="ARBA" id="ARBA00022670"/>
    </source>
</evidence>
<dbReference type="PROSITE" id="PS50294">
    <property type="entry name" value="WD_REPEATS_REGION"/>
    <property type="match status" value="1"/>
</dbReference>
<dbReference type="STRING" id="1314674.A0A0D7BM05"/>
<dbReference type="GO" id="GO:0006508">
    <property type="term" value="P:proteolysis"/>
    <property type="evidence" value="ECO:0007669"/>
    <property type="project" value="UniProtKB-KW"/>
</dbReference>
<keyword evidence="2 7" id="KW-0853">WD repeat</keyword>
<dbReference type="Gene3D" id="3.30.70.360">
    <property type="match status" value="1"/>
</dbReference>
<dbReference type="PANTHER" id="PTHR43270">
    <property type="entry name" value="BETA-ALA-HIS DIPEPTIDASE"/>
    <property type="match status" value="1"/>
</dbReference>
<dbReference type="Gene3D" id="2.130.10.10">
    <property type="entry name" value="YVTN repeat-like/Quinoprotein amine dehydrogenase"/>
    <property type="match status" value="2"/>
</dbReference>
<feature type="repeat" description="WD" evidence="7">
    <location>
        <begin position="344"/>
        <end position="380"/>
    </location>
</feature>
<keyword evidence="10" id="KW-1185">Reference proteome</keyword>
<feature type="repeat" description="WD" evidence="7">
    <location>
        <begin position="70"/>
        <end position="111"/>
    </location>
</feature>
<keyword evidence="4" id="KW-0479">Metal-binding</keyword>
<dbReference type="AlphaFoldDB" id="A0A0D7BM05"/>
<evidence type="ECO:0000256" key="6">
    <source>
        <dbReference type="ARBA" id="ARBA00022801"/>
    </source>
</evidence>